<feature type="region of interest" description="Disordered" evidence="1">
    <location>
        <begin position="53"/>
        <end position="74"/>
    </location>
</feature>
<feature type="region of interest" description="Disordered" evidence="1">
    <location>
        <begin position="322"/>
        <end position="498"/>
    </location>
</feature>
<feature type="compositionally biased region" description="Polar residues" evidence="1">
    <location>
        <begin position="368"/>
        <end position="378"/>
    </location>
</feature>
<name>A0AAD4DCM5_9FUNG</name>
<proteinExistence type="predicted"/>
<dbReference type="Proteomes" id="UP001194580">
    <property type="component" value="Unassembled WGS sequence"/>
</dbReference>
<feature type="compositionally biased region" description="Polar residues" evidence="1">
    <location>
        <begin position="460"/>
        <end position="472"/>
    </location>
</feature>
<gene>
    <name evidence="3" type="ORF">BGZ95_009525</name>
</gene>
<keyword evidence="4" id="KW-1185">Reference proteome</keyword>
<evidence type="ECO:0000313" key="4">
    <source>
        <dbReference type="Proteomes" id="UP001194580"/>
    </source>
</evidence>
<evidence type="ECO:0000313" key="3">
    <source>
        <dbReference type="EMBL" id="KAG0274707.1"/>
    </source>
</evidence>
<keyword evidence="2" id="KW-1133">Transmembrane helix</keyword>
<feature type="transmembrane region" description="Helical" evidence="2">
    <location>
        <begin position="20"/>
        <end position="41"/>
    </location>
</feature>
<feature type="region of interest" description="Disordered" evidence="1">
    <location>
        <begin position="226"/>
        <end position="279"/>
    </location>
</feature>
<dbReference type="EMBL" id="JAAAIL010000569">
    <property type="protein sequence ID" value="KAG0274707.1"/>
    <property type="molecule type" value="Genomic_DNA"/>
</dbReference>
<organism evidence="3 4">
    <name type="scientific">Linnemannia exigua</name>
    <dbReference type="NCBI Taxonomy" id="604196"/>
    <lineage>
        <taxon>Eukaryota</taxon>
        <taxon>Fungi</taxon>
        <taxon>Fungi incertae sedis</taxon>
        <taxon>Mucoromycota</taxon>
        <taxon>Mortierellomycotina</taxon>
        <taxon>Mortierellomycetes</taxon>
        <taxon>Mortierellales</taxon>
        <taxon>Mortierellaceae</taxon>
        <taxon>Linnemannia</taxon>
    </lineage>
</organism>
<feature type="compositionally biased region" description="Basic and acidic residues" evidence="1">
    <location>
        <begin position="476"/>
        <end position="485"/>
    </location>
</feature>
<evidence type="ECO:0000256" key="2">
    <source>
        <dbReference type="SAM" id="Phobius"/>
    </source>
</evidence>
<keyword evidence="2" id="KW-0812">Transmembrane</keyword>
<feature type="compositionally biased region" description="Basic residues" evidence="1">
    <location>
        <begin position="396"/>
        <end position="408"/>
    </location>
</feature>
<evidence type="ECO:0000256" key="1">
    <source>
        <dbReference type="SAM" id="MobiDB-lite"/>
    </source>
</evidence>
<protein>
    <submittedName>
        <fullName evidence="3">Uncharacterized protein</fullName>
    </submittedName>
</protein>
<dbReference type="AlphaFoldDB" id="A0AAD4DCM5"/>
<feature type="compositionally biased region" description="Low complexity" evidence="1">
    <location>
        <begin position="322"/>
        <end position="333"/>
    </location>
</feature>
<comment type="caution">
    <text evidence="3">The sequence shown here is derived from an EMBL/GenBank/DDBJ whole genome shotgun (WGS) entry which is preliminary data.</text>
</comment>
<feature type="compositionally biased region" description="Low complexity" evidence="1">
    <location>
        <begin position="226"/>
        <end position="241"/>
    </location>
</feature>
<accession>A0AAD4DCM5</accession>
<keyword evidence="2" id="KW-0472">Membrane</keyword>
<feature type="compositionally biased region" description="Low complexity" evidence="1">
    <location>
        <begin position="433"/>
        <end position="447"/>
    </location>
</feature>
<sequence length="498" mass="54255">MQYAPGQYCKNEYYMLDKACAILGAIAAGMWLIDFCLIFGFCGSSGQYGPYRRNEHHDGRNGGHRHSGGSGGMAYHQRRGQVGAEDYMADEDYYPAGGQPPPMRSGNDNVGGGATIYNEQDQYYYDLLEQRKRELEWKENRTLNDPKGHVQGPIPLSMQQSYYPTAYPDNVHQLLDVTTPEESTSATSPRYVIYPPGPACYVFDSSQQEYLPSFVNMAARIEQKQQLQHSHSLSSNSRGSSIATAPATVTSPGSPRHSVPLTPTLPPTAATGSTPRSHRVMVTGLGMEAITRRSSEIEAERKATAIALGSTDSLDTFDLTSSGSSTSLVKSTGPGLATTPTAVGNGRPQRIAMPSGGSYFPPEAVGSPTGSLKSFTSRKSSDSHYSHHSYQLQQHSPHHYLQHMHSYSHPHSPLGTEISNQVDGDDENDDISQLPQQPRQQAQGQVPSAKKPSLLKRKTSNLAIVTPQSPSSLHRPGSEDSRDFHSPSPPRSPYVGDF</sequence>
<reference evidence="3" key="1">
    <citation type="journal article" date="2020" name="Fungal Divers.">
        <title>Resolving the Mortierellaceae phylogeny through synthesis of multi-gene phylogenetics and phylogenomics.</title>
        <authorList>
            <person name="Vandepol N."/>
            <person name="Liber J."/>
            <person name="Desiro A."/>
            <person name="Na H."/>
            <person name="Kennedy M."/>
            <person name="Barry K."/>
            <person name="Grigoriev I.V."/>
            <person name="Miller A.N."/>
            <person name="O'Donnell K."/>
            <person name="Stajich J.E."/>
            <person name="Bonito G."/>
        </authorList>
    </citation>
    <scope>NUCLEOTIDE SEQUENCE</scope>
    <source>
        <strain evidence="3">NRRL 28262</strain>
    </source>
</reference>